<dbReference type="InterPro" id="IPR009018">
    <property type="entry name" value="Signal_recog_particle_SRP9/14"/>
</dbReference>
<organism evidence="9 10">
    <name type="scientific">Coprinopsis cinerea (strain Okayama-7 / 130 / ATCC MYA-4618 / FGSC 9003)</name>
    <name type="common">Inky cap fungus</name>
    <name type="synonym">Hormographiella aspergillata</name>
    <dbReference type="NCBI Taxonomy" id="240176"/>
    <lineage>
        <taxon>Eukaryota</taxon>
        <taxon>Fungi</taxon>
        <taxon>Dikarya</taxon>
        <taxon>Basidiomycota</taxon>
        <taxon>Agaricomycotina</taxon>
        <taxon>Agaricomycetes</taxon>
        <taxon>Agaricomycetidae</taxon>
        <taxon>Agaricales</taxon>
        <taxon>Agaricineae</taxon>
        <taxon>Psathyrellaceae</taxon>
        <taxon>Coprinopsis</taxon>
    </lineage>
</organism>
<evidence type="ECO:0000256" key="5">
    <source>
        <dbReference type="ARBA" id="ARBA00023135"/>
    </source>
</evidence>
<comment type="function">
    <text evidence="7">Component of the signal recognition particle (SRP) complex, a ribonucleoprotein complex that mediates the cotranslational targeting of secretory and membrane proteins to the endoplasmic reticulum (ER).</text>
</comment>
<dbReference type="InParanoid" id="A8N3X7"/>
<dbReference type="VEuPathDB" id="FungiDB:CC1G_10102"/>
<dbReference type="GO" id="GO:0005786">
    <property type="term" value="C:signal recognition particle, endoplasmic reticulum targeting"/>
    <property type="evidence" value="ECO:0007669"/>
    <property type="project" value="UniProtKB-UniRule"/>
</dbReference>
<sequence>MQLVDHDTFLRQLAALFESSKEKGSIWITHKRLTHDGEDAAMKHEDEGAEDTREYPCLLRVTNGKDTKFSTKVDASQLPKFYSAYGSLLKSSMSTLRKRDKKREKVRAEQAALRKKKMTEPVVLSGPKRGNGRRKRQRQLKALAKQEVSQQKFKEREEARRKAEQARG</sequence>
<proteinExistence type="inferred from homology"/>
<keyword evidence="3 7" id="KW-0963">Cytoplasm</keyword>
<evidence type="ECO:0000256" key="8">
    <source>
        <dbReference type="SAM" id="MobiDB-lite"/>
    </source>
</evidence>
<comment type="similarity">
    <text evidence="2 7">Belongs to the SRP14 family.</text>
</comment>
<evidence type="ECO:0000256" key="6">
    <source>
        <dbReference type="ARBA" id="ARBA00023274"/>
    </source>
</evidence>
<name>A8N3X7_COPC7</name>
<evidence type="ECO:0000256" key="3">
    <source>
        <dbReference type="ARBA" id="ARBA00022490"/>
    </source>
</evidence>
<dbReference type="OrthoDB" id="19209at2759"/>
<keyword evidence="6 7" id="KW-0687">Ribonucleoprotein</keyword>
<feature type="region of interest" description="Disordered" evidence="8">
    <location>
        <begin position="94"/>
        <end position="168"/>
    </location>
</feature>
<feature type="compositionally biased region" description="Basic and acidic residues" evidence="8">
    <location>
        <begin position="152"/>
        <end position="168"/>
    </location>
</feature>
<keyword evidence="5 7" id="KW-0733">Signal recognition particle</keyword>
<dbReference type="GO" id="GO:0006614">
    <property type="term" value="P:SRP-dependent cotranslational protein targeting to membrane"/>
    <property type="evidence" value="ECO:0007669"/>
    <property type="project" value="UniProtKB-UniRule"/>
</dbReference>
<comment type="caution">
    <text evidence="9">The sequence shown here is derived from an EMBL/GenBank/DDBJ whole genome shotgun (WGS) entry which is preliminary data.</text>
</comment>
<feature type="compositionally biased region" description="Basic residues" evidence="8">
    <location>
        <begin position="96"/>
        <end position="105"/>
    </location>
</feature>
<dbReference type="AlphaFoldDB" id="A8N3X7"/>
<evidence type="ECO:0000256" key="2">
    <source>
        <dbReference type="ARBA" id="ARBA00010349"/>
    </source>
</evidence>
<dbReference type="PANTHER" id="PTHR12013">
    <property type="entry name" value="SIGNAL RECOGNITION PARTICLE 14 KD PROTEIN"/>
    <property type="match status" value="1"/>
</dbReference>
<dbReference type="Pfam" id="PF02290">
    <property type="entry name" value="SRP14"/>
    <property type="match status" value="1"/>
</dbReference>
<comment type="subcellular location">
    <subcellularLocation>
        <location evidence="1 7">Cytoplasm</location>
    </subcellularLocation>
</comment>
<dbReference type="OMA" id="RFNGHNK"/>
<keyword evidence="10" id="KW-1185">Reference proteome</keyword>
<accession>A8N3X7</accession>
<dbReference type="KEGG" id="cci:CC1G_10102"/>
<evidence type="ECO:0000256" key="4">
    <source>
        <dbReference type="ARBA" id="ARBA00022884"/>
    </source>
</evidence>
<dbReference type="FunCoup" id="A8N3X7">
    <property type="interactions" value="114"/>
</dbReference>
<dbReference type="GeneID" id="6006017"/>
<reference evidence="9 10" key="1">
    <citation type="journal article" date="2010" name="Proc. Natl. Acad. Sci. U.S.A.">
        <title>Insights into evolution of multicellular fungi from the assembled chromosomes of the mushroom Coprinopsis cinerea (Coprinus cinereus).</title>
        <authorList>
            <person name="Stajich J.E."/>
            <person name="Wilke S.K."/>
            <person name="Ahren D."/>
            <person name="Au C.H."/>
            <person name="Birren B.W."/>
            <person name="Borodovsky M."/>
            <person name="Burns C."/>
            <person name="Canback B."/>
            <person name="Casselton L.A."/>
            <person name="Cheng C.K."/>
            <person name="Deng J."/>
            <person name="Dietrich F.S."/>
            <person name="Fargo D.C."/>
            <person name="Farman M.L."/>
            <person name="Gathman A.C."/>
            <person name="Goldberg J."/>
            <person name="Guigo R."/>
            <person name="Hoegger P.J."/>
            <person name="Hooker J.B."/>
            <person name="Huggins A."/>
            <person name="James T.Y."/>
            <person name="Kamada T."/>
            <person name="Kilaru S."/>
            <person name="Kodira C."/>
            <person name="Kues U."/>
            <person name="Kupfer D."/>
            <person name="Kwan H.S."/>
            <person name="Lomsadze A."/>
            <person name="Li W."/>
            <person name="Lilly W.W."/>
            <person name="Ma L.J."/>
            <person name="Mackey A.J."/>
            <person name="Manning G."/>
            <person name="Martin F."/>
            <person name="Muraguchi H."/>
            <person name="Natvig D.O."/>
            <person name="Palmerini H."/>
            <person name="Ramesh M.A."/>
            <person name="Rehmeyer C.J."/>
            <person name="Roe B.A."/>
            <person name="Shenoy N."/>
            <person name="Stanke M."/>
            <person name="Ter-Hovhannisyan V."/>
            <person name="Tunlid A."/>
            <person name="Velagapudi R."/>
            <person name="Vision T.J."/>
            <person name="Zeng Q."/>
            <person name="Zolan M.E."/>
            <person name="Pukkila P.J."/>
        </authorList>
    </citation>
    <scope>NUCLEOTIDE SEQUENCE [LARGE SCALE GENOMIC DNA]</scope>
    <source>
        <strain evidence="10">Okayama-7 / 130 / ATCC MYA-4618 / FGSC 9003</strain>
    </source>
</reference>
<evidence type="ECO:0000256" key="1">
    <source>
        <dbReference type="ARBA" id="ARBA00004496"/>
    </source>
</evidence>
<dbReference type="GO" id="GO:0030942">
    <property type="term" value="F:endoplasmic reticulum signal peptide binding"/>
    <property type="evidence" value="ECO:0007669"/>
    <property type="project" value="UniProtKB-UniRule"/>
</dbReference>
<dbReference type="EMBL" id="AACS02000001">
    <property type="protein sequence ID" value="EAU92216.1"/>
    <property type="molecule type" value="Genomic_DNA"/>
</dbReference>
<evidence type="ECO:0000313" key="9">
    <source>
        <dbReference type="EMBL" id="EAU92216.1"/>
    </source>
</evidence>
<evidence type="ECO:0000313" key="10">
    <source>
        <dbReference type="Proteomes" id="UP000001861"/>
    </source>
</evidence>
<dbReference type="SUPFAM" id="SSF54762">
    <property type="entry name" value="Signal recognition particle alu RNA binding heterodimer, SRP9/14"/>
    <property type="match status" value="1"/>
</dbReference>
<keyword evidence="4 7" id="KW-0694">RNA-binding</keyword>
<comment type="subunit">
    <text evidence="7">Component of a fungal signal recognition particle (SRP) complex that consists of a 7SL RNA molecule (scR1) and at least six protein subunits: SRP72, SRP68, SRP54, SEC65, SRP21 and SRP14.</text>
</comment>
<dbReference type="GO" id="GO:0008312">
    <property type="term" value="F:7S RNA binding"/>
    <property type="evidence" value="ECO:0007669"/>
    <property type="project" value="UniProtKB-UniRule"/>
</dbReference>
<dbReference type="RefSeq" id="XP_001829572.1">
    <property type="nucleotide sequence ID" value="XM_001829520.2"/>
</dbReference>
<dbReference type="InterPro" id="IPR003210">
    <property type="entry name" value="Signal_recog_particle_SRP14"/>
</dbReference>
<dbReference type="STRING" id="240176.A8N3X7"/>
<dbReference type="Gene3D" id="3.30.720.10">
    <property type="entry name" value="Signal recognition particle alu RNA binding heterodimer, srp9/1"/>
    <property type="match status" value="1"/>
</dbReference>
<dbReference type="eggNOG" id="KOG1761">
    <property type="taxonomic scope" value="Eukaryota"/>
</dbReference>
<protein>
    <recommendedName>
        <fullName evidence="7">Signal recognition particle subunit SRP14</fullName>
    </recommendedName>
    <alternativeName>
        <fullName evidence="7">Signal recognition particle 14 kDa protein</fullName>
    </alternativeName>
</protein>
<evidence type="ECO:0000256" key="7">
    <source>
        <dbReference type="RuleBase" id="RU368100"/>
    </source>
</evidence>
<gene>
    <name evidence="9" type="ORF">CC1G_10102</name>
</gene>
<feature type="compositionally biased region" description="Basic residues" evidence="8">
    <location>
        <begin position="130"/>
        <end position="139"/>
    </location>
</feature>
<dbReference type="Proteomes" id="UP000001861">
    <property type="component" value="Unassembled WGS sequence"/>
</dbReference>